<reference evidence="1 2" key="1">
    <citation type="journal article" date="2017" name="Curr. Biol.">
        <title>Genome architecture and evolution of a unichromosomal asexual nematode.</title>
        <authorList>
            <person name="Fradin H."/>
            <person name="Zegar C."/>
            <person name="Gutwein M."/>
            <person name="Lucas J."/>
            <person name="Kovtun M."/>
            <person name="Corcoran D."/>
            <person name="Baugh L.R."/>
            <person name="Kiontke K."/>
            <person name="Gunsalus K."/>
            <person name="Fitch D.H."/>
            <person name="Piano F."/>
        </authorList>
    </citation>
    <scope>NUCLEOTIDE SEQUENCE [LARGE SCALE GENOMIC DNA]</scope>
    <source>
        <strain evidence="1">PF1309</strain>
    </source>
</reference>
<dbReference type="PANTHER" id="PTHR15131:SF3">
    <property type="entry name" value="SNRNA-ACTIVATING PROTEIN COMPLEX SUBUNIT 1"/>
    <property type="match status" value="1"/>
</dbReference>
<comment type="caution">
    <text evidence="1">The sequence shown here is derived from an EMBL/GenBank/DDBJ whole genome shotgun (WGS) entry which is preliminary data.</text>
</comment>
<protein>
    <submittedName>
        <fullName evidence="1">Uncharacterized protein</fullName>
    </submittedName>
</protein>
<dbReference type="GO" id="GO:0042796">
    <property type="term" value="P:snRNA transcription by RNA polymerase III"/>
    <property type="evidence" value="ECO:0007669"/>
    <property type="project" value="TreeGrafter"/>
</dbReference>
<dbReference type="Pfam" id="PF09808">
    <property type="entry name" value="SNAPC1"/>
    <property type="match status" value="1"/>
</dbReference>
<dbReference type="InterPro" id="IPR019188">
    <property type="entry name" value="SNAPC1"/>
</dbReference>
<dbReference type="AlphaFoldDB" id="A0A2A2JL69"/>
<dbReference type="STRING" id="2018661.A0A2A2JL69"/>
<sequence>MKGYGSCMPPIDAGVVMDIEDLLIKFKLYKSLRQVKNQIAILDKFITLFEKTEFCMIFVGRQTINEQIGLSETILQTAATYMASHRGVATKNKELDDDFRGGRETTLDERIFGIYLTYALYYSQPKSCIVRIRMSVALKEDVVDFIDKLSQRVEFLEPVLCFKRLFDENAISVVVFEKVHDPATFKRHDLLDLTKQHYEDIESPLSKATAFLESSNLEVLNDIDKIYRKYRANLGMKNITFSSASPMDMFKKTIGNSRCLYESRVAEYLRTPCIDGTDKNMAAGTVQLHADLE</sequence>
<proteinExistence type="predicted"/>
<dbReference type="OrthoDB" id="20127at2759"/>
<dbReference type="GO" id="GO:0042795">
    <property type="term" value="P:snRNA transcription by RNA polymerase II"/>
    <property type="evidence" value="ECO:0007669"/>
    <property type="project" value="TreeGrafter"/>
</dbReference>
<evidence type="ECO:0000313" key="2">
    <source>
        <dbReference type="Proteomes" id="UP000218231"/>
    </source>
</evidence>
<gene>
    <name evidence="1" type="ORF">WR25_08580</name>
</gene>
<name>A0A2A2JL69_9BILA</name>
<accession>A0A2A2JL69</accession>
<dbReference type="GO" id="GO:0019185">
    <property type="term" value="C:snRNA-activating protein complex"/>
    <property type="evidence" value="ECO:0007669"/>
    <property type="project" value="TreeGrafter"/>
</dbReference>
<dbReference type="Proteomes" id="UP000218231">
    <property type="component" value="Unassembled WGS sequence"/>
</dbReference>
<organism evidence="1 2">
    <name type="scientific">Diploscapter pachys</name>
    <dbReference type="NCBI Taxonomy" id="2018661"/>
    <lineage>
        <taxon>Eukaryota</taxon>
        <taxon>Metazoa</taxon>
        <taxon>Ecdysozoa</taxon>
        <taxon>Nematoda</taxon>
        <taxon>Chromadorea</taxon>
        <taxon>Rhabditida</taxon>
        <taxon>Rhabditina</taxon>
        <taxon>Rhabditomorpha</taxon>
        <taxon>Rhabditoidea</taxon>
        <taxon>Rhabditidae</taxon>
        <taxon>Diploscapter</taxon>
    </lineage>
</organism>
<dbReference type="PANTHER" id="PTHR15131">
    <property type="entry name" value="SMALL NUCLEAR RNA ACTIVATING COMPLEX, POLYPEPTIDE 1"/>
    <property type="match status" value="1"/>
</dbReference>
<dbReference type="GO" id="GO:0043565">
    <property type="term" value="F:sequence-specific DNA binding"/>
    <property type="evidence" value="ECO:0007669"/>
    <property type="project" value="TreeGrafter"/>
</dbReference>
<dbReference type="EMBL" id="LIAE01010367">
    <property type="protein sequence ID" value="PAV62458.1"/>
    <property type="molecule type" value="Genomic_DNA"/>
</dbReference>
<evidence type="ECO:0000313" key="1">
    <source>
        <dbReference type="EMBL" id="PAV62458.1"/>
    </source>
</evidence>
<keyword evidence="2" id="KW-1185">Reference proteome</keyword>